<dbReference type="InterPro" id="IPR000014">
    <property type="entry name" value="PAS"/>
</dbReference>
<evidence type="ECO:0000256" key="1">
    <source>
        <dbReference type="ARBA" id="ARBA00000085"/>
    </source>
</evidence>
<dbReference type="InterPro" id="IPR001610">
    <property type="entry name" value="PAC"/>
</dbReference>
<dbReference type="GO" id="GO:0005524">
    <property type="term" value="F:ATP binding"/>
    <property type="evidence" value="ECO:0007669"/>
    <property type="project" value="UniProtKB-KW"/>
</dbReference>
<comment type="subcellular location">
    <subcellularLocation>
        <location evidence="2">Cell membrane</location>
    </subcellularLocation>
</comment>
<dbReference type="NCBIfam" id="TIGR00229">
    <property type="entry name" value="sensory_box"/>
    <property type="match status" value="1"/>
</dbReference>
<evidence type="ECO:0000256" key="8">
    <source>
        <dbReference type="ARBA" id="ARBA00022777"/>
    </source>
</evidence>
<keyword evidence="11" id="KW-0472">Membrane</keyword>
<accession>A0A238YJB7</accession>
<name>A0A238YJB7_9FLAO</name>
<dbReference type="Gene3D" id="3.40.50.2300">
    <property type="match status" value="1"/>
</dbReference>
<dbReference type="CDD" id="cd17546">
    <property type="entry name" value="REC_hyHK_CKI1_RcsC-like"/>
    <property type="match status" value="1"/>
</dbReference>
<evidence type="ECO:0000256" key="10">
    <source>
        <dbReference type="ARBA" id="ARBA00023012"/>
    </source>
</evidence>
<keyword evidence="6" id="KW-0808">Transferase</keyword>
<dbReference type="SMART" id="SM00086">
    <property type="entry name" value="PAC"/>
    <property type="match status" value="1"/>
</dbReference>
<dbReference type="Pfam" id="PF00072">
    <property type="entry name" value="Response_reg"/>
    <property type="match status" value="1"/>
</dbReference>
<keyword evidence="9" id="KW-0067">ATP-binding</keyword>
<dbReference type="FunFam" id="3.30.565.10:FF:000023">
    <property type="entry name" value="PAS domain-containing sensor histidine kinase"/>
    <property type="match status" value="1"/>
</dbReference>
<sequence>MDYQNKTKEEIIEELRELQQKYNSLKETSNKGEEQLFKYILQNSISVIYNFNLITGNYDYVSPAVIETYGYSPDFFTSGSIVNVFEQMHPEDAIKMQSYAENIFAKNLNGFPTTVEYRFNHPKKGYRWISDTRIVILNDDGMPFSIIGTAYDITDRKESENELVIAKNKAEESDKLKSAFLANMSHEIRTPMNGIMGFAELLKTPNLSGFEQQNYIKIIEKSGTRMLNIINDIISISKIESGQIDINLTETSINEHLEFIYTFFKPEVEAKGLQLSYKNPLPLNESIIKTDKEKLLAIYTNLVKNAIKFSENGSIEFGYNKKGEYLECFVKDHGIGIPKERQKAIFKRFIQADIKDTMARQGAGLGLAISKAYAEILGGKIWVESEKEKGSTFYFTIPYKTRFKPKTKSTNIVTNEELDHKIKKLKILIVEDDEASDLLISIMLENINREILHANSGFEAIEICKKNLDLDLILMDIKMPVMDGYEATNKIREFNNNSIIIAQTAYALEGDKEKALKSGCNEHISKPIIKNNFMSILTKYFSN</sequence>
<evidence type="ECO:0000256" key="4">
    <source>
        <dbReference type="ARBA" id="ARBA00022475"/>
    </source>
</evidence>
<evidence type="ECO:0000256" key="11">
    <source>
        <dbReference type="ARBA" id="ARBA00023136"/>
    </source>
</evidence>
<dbReference type="InterPro" id="IPR035965">
    <property type="entry name" value="PAS-like_dom_sf"/>
</dbReference>
<feature type="domain" description="Response regulatory" evidence="15">
    <location>
        <begin position="426"/>
        <end position="541"/>
    </location>
</feature>
<feature type="domain" description="Histidine kinase" evidence="14">
    <location>
        <begin position="183"/>
        <end position="401"/>
    </location>
</feature>
<dbReference type="Pfam" id="PF00512">
    <property type="entry name" value="HisKA"/>
    <property type="match status" value="1"/>
</dbReference>
<dbReference type="OrthoDB" id="9811889at2"/>
<evidence type="ECO:0000313" key="18">
    <source>
        <dbReference type="EMBL" id="SNR70499.1"/>
    </source>
</evidence>
<feature type="coiled-coil region" evidence="13">
    <location>
        <begin position="1"/>
        <end position="35"/>
    </location>
</feature>
<dbReference type="PROSITE" id="PS50113">
    <property type="entry name" value="PAC"/>
    <property type="match status" value="1"/>
</dbReference>
<dbReference type="CDD" id="cd00082">
    <property type="entry name" value="HisKA"/>
    <property type="match status" value="1"/>
</dbReference>
<evidence type="ECO:0000256" key="6">
    <source>
        <dbReference type="ARBA" id="ARBA00022679"/>
    </source>
</evidence>
<dbReference type="SUPFAM" id="SSF47384">
    <property type="entry name" value="Homodimeric domain of signal transducing histidine kinase"/>
    <property type="match status" value="1"/>
</dbReference>
<dbReference type="Gene3D" id="3.30.565.10">
    <property type="entry name" value="Histidine kinase-like ATPase, C-terminal domain"/>
    <property type="match status" value="1"/>
</dbReference>
<dbReference type="Gene3D" id="3.30.450.20">
    <property type="entry name" value="PAS domain"/>
    <property type="match status" value="1"/>
</dbReference>
<dbReference type="Pfam" id="PF02518">
    <property type="entry name" value="HATPase_c"/>
    <property type="match status" value="1"/>
</dbReference>
<dbReference type="GO" id="GO:0005886">
    <property type="term" value="C:plasma membrane"/>
    <property type="evidence" value="ECO:0007669"/>
    <property type="project" value="UniProtKB-SubCell"/>
</dbReference>
<keyword evidence="19" id="KW-1185">Reference proteome</keyword>
<evidence type="ECO:0000256" key="9">
    <source>
        <dbReference type="ARBA" id="ARBA00022840"/>
    </source>
</evidence>
<evidence type="ECO:0000256" key="3">
    <source>
        <dbReference type="ARBA" id="ARBA00012438"/>
    </source>
</evidence>
<evidence type="ECO:0000256" key="2">
    <source>
        <dbReference type="ARBA" id="ARBA00004236"/>
    </source>
</evidence>
<dbReference type="EC" id="2.7.13.3" evidence="3"/>
<dbReference type="SUPFAM" id="SSF52172">
    <property type="entry name" value="CheY-like"/>
    <property type="match status" value="1"/>
</dbReference>
<comment type="catalytic activity">
    <reaction evidence="1">
        <text>ATP + protein L-histidine = ADP + protein N-phospho-L-histidine.</text>
        <dbReference type="EC" id="2.7.13.3"/>
    </reaction>
</comment>
<dbReference type="SUPFAM" id="SSF55785">
    <property type="entry name" value="PYP-like sensor domain (PAS domain)"/>
    <property type="match status" value="1"/>
</dbReference>
<dbReference type="InterPro" id="IPR001789">
    <property type="entry name" value="Sig_transdc_resp-reg_receiver"/>
</dbReference>
<dbReference type="Proteomes" id="UP000198412">
    <property type="component" value="Unassembled WGS sequence"/>
</dbReference>
<organism evidence="18 19">
    <name type="scientific">Lutibacter flavus</name>
    <dbReference type="NCBI Taxonomy" id="691689"/>
    <lineage>
        <taxon>Bacteria</taxon>
        <taxon>Pseudomonadati</taxon>
        <taxon>Bacteroidota</taxon>
        <taxon>Flavobacteriia</taxon>
        <taxon>Flavobacteriales</taxon>
        <taxon>Flavobacteriaceae</taxon>
        <taxon>Lutibacter</taxon>
    </lineage>
</organism>
<keyword evidence="4" id="KW-1003">Cell membrane</keyword>
<dbReference type="InterPro" id="IPR004358">
    <property type="entry name" value="Sig_transdc_His_kin-like_C"/>
</dbReference>
<dbReference type="Gene3D" id="1.10.287.130">
    <property type="match status" value="1"/>
</dbReference>
<dbReference type="InterPro" id="IPR003594">
    <property type="entry name" value="HATPase_dom"/>
</dbReference>
<dbReference type="InterPro" id="IPR003661">
    <property type="entry name" value="HisK_dim/P_dom"/>
</dbReference>
<keyword evidence="13" id="KW-0175">Coiled coil</keyword>
<keyword evidence="10" id="KW-0902">Two-component regulatory system</keyword>
<dbReference type="InterPro" id="IPR011006">
    <property type="entry name" value="CheY-like_superfamily"/>
</dbReference>
<dbReference type="AlphaFoldDB" id="A0A238YJB7"/>
<dbReference type="SMART" id="SM00387">
    <property type="entry name" value="HATPase_c"/>
    <property type="match status" value="1"/>
</dbReference>
<dbReference type="PROSITE" id="PS50110">
    <property type="entry name" value="RESPONSE_REGULATORY"/>
    <property type="match status" value="1"/>
</dbReference>
<evidence type="ECO:0000259" key="15">
    <source>
        <dbReference type="PROSITE" id="PS50110"/>
    </source>
</evidence>
<dbReference type="EMBL" id="FZNX01000004">
    <property type="protein sequence ID" value="SNR70499.1"/>
    <property type="molecule type" value="Genomic_DNA"/>
</dbReference>
<evidence type="ECO:0000259" key="16">
    <source>
        <dbReference type="PROSITE" id="PS50112"/>
    </source>
</evidence>
<feature type="modified residue" description="4-aspartylphosphate" evidence="12">
    <location>
        <position position="476"/>
    </location>
</feature>
<dbReference type="InterPro" id="IPR000700">
    <property type="entry name" value="PAS-assoc_C"/>
</dbReference>
<dbReference type="Pfam" id="PF08447">
    <property type="entry name" value="PAS_3"/>
    <property type="match status" value="1"/>
</dbReference>
<dbReference type="CDD" id="cd00130">
    <property type="entry name" value="PAS"/>
    <property type="match status" value="1"/>
</dbReference>
<dbReference type="InterPro" id="IPR036097">
    <property type="entry name" value="HisK_dim/P_sf"/>
</dbReference>
<evidence type="ECO:0000259" key="17">
    <source>
        <dbReference type="PROSITE" id="PS50113"/>
    </source>
</evidence>
<protein>
    <recommendedName>
        <fullName evidence="3">histidine kinase</fullName>
        <ecNumber evidence="3">2.7.13.3</ecNumber>
    </recommendedName>
</protein>
<dbReference type="PANTHER" id="PTHR45339:SF1">
    <property type="entry name" value="HYBRID SIGNAL TRANSDUCTION HISTIDINE KINASE J"/>
    <property type="match status" value="1"/>
</dbReference>
<dbReference type="SMART" id="SM00388">
    <property type="entry name" value="HisKA"/>
    <property type="match status" value="1"/>
</dbReference>
<dbReference type="SUPFAM" id="SSF55874">
    <property type="entry name" value="ATPase domain of HSP90 chaperone/DNA topoisomerase II/histidine kinase"/>
    <property type="match status" value="1"/>
</dbReference>
<gene>
    <name evidence="18" type="ORF">SAMN04488111_2585</name>
</gene>
<evidence type="ECO:0000256" key="5">
    <source>
        <dbReference type="ARBA" id="ARBA00022553"/>
    </source>
</evidence>
<dbReference type="InterPro" id="IPR013655">
    <property type="entry name" value="PAS_fold_3"/>
</dbReference>
<dbReference type="GO" id="GO:0000155">
    <property type="term" value="F:phosphorelay sensor kinase activity"/>
    <property type="evidence" value="ECO:0007669"/>
    <property type="project" value="InterPro"/>
</dbReference>
<evidence type="ECO:0000256" key="13">
    <source>
        <dbReference type="SAM" id="Coils"/>
    </source>
</evidence>
<keyword evidence="8" id="KW-0418">Kinase</keyword>
<dbReference type="PRINTS" id="PR00344">
    <property type="entry name" value="BCTRLSENSOR"/>
</dbReference>
<reference evidence="19" key="1">
    <citation type="submission" date="2017-06" db="EMBL/GenBank/DDBJ databases">
        <authorList>
            <person name="Varghese N."/>
            <person name="Submissions S."/>
        </authorList>
    </citation>
    <scope>NUCLEOTIDE SEQUENCE [LARGE SCALE GENOMIC DNA]</scope>
    <source>
        <strain evidence="19">DSM 27993</strain>
    </source>
</reference>
<keyword evidence="5 12" id="KW-0597">Phosphoprotein</keyword>
<proteinExistence type="predicted"/>
<evidence type="ECO:0000313" key="19">
    <source>
        <dbReference type="Proteomes" id="UP000198412"/>
    </source>
</evidence>
<dbReference type="PANTHER" id="PTHR45339">
    <property type="entry name" value="HYBRID SIGNAL TRANSDUCTION HISTIDINE KINASE J"/>
    <property type="match status" value="1"/>
</dbReference>
<dbReference type="PROSITE" id="PS50112">
    <property type="entry name" value="PAS"/>
    <property type="match status" value="1"/>
</dbReference>
<evidence type="ECO:0000259" key="14">
    <source>
        <dbReference type="PROSITE" id="PS50109"/>
    </source>
</evidence>
<feature type="domain" description="PAC" evidence="17">
    <location>
        <begin position="113"/>
        <end position="165"/>
    </location>
</feature>
<evidence type="ECO:0000256" key="7">
    <source>
        <dbReference type="ARBA" id="ARBA00022741"/>
    </source>
</evidence>
<dbReference type="InterPro" id="IPR005467">
    <property type="entry name" value="His_kinase_dom"/>
</dbReference>
<dbReference type="InterPro" id="IPR036890">
    <property type="entry name" value="HATPase_C_sf"/>
</dbReference>
<keyword evidence="7" id="KW-0547">Nucleotide-binding</keyword>
<dbReference type="PROSITE" id="PS50109">
    <property type="entry name" value="HIS_KIN"/>
    <property type="match status" value="1"/>
</dbReference>
<dbReference type="SMART" id="SM00448">
    <property type="entry name" value="REC"/>
    <property type="match status" value="1"/>
</dbReference>
<evidence type="ECO:0000256" key="12">
    <source>
        <dbReference type="PROSITE-ProRule" id="PRU00169"/>
    </source>
</evidence>
<feature type="domain" description="PAS" evidence="16">
    <location>
        <begin position="33"/>
        <end position="107"/>
    </location>
</feature>
<dbReference type="RefSeq" id="WP_089378852.1">
    <property type="nucleotide sequence ID" value="NZ_FZNX01000004.1"/>
</dbReference>